<dbReference type="Proteomes" id="UP000294850">
    <property type="component" value="Unassembled WGS sequence"/>
</dbReference>
<keyword evidence="1" id="KW-0472">Membrane</keyword>
<sequence>MRTNWLGNIFSPTLSLLMMNNFRLYAKAARILGFFTFFILGTLCQLFYREFFFRNNIQKFIYLAAILLFSMSFLFWEMAKGNTIPDLLRKSNDTIGILRIAAAFFFAIYVFLCIFLTNAEFLNLEHRYIFIYLAVGALSLSQVVKHKSDPDPSGKVNFTLYSLVLLVALYSIVKLFV</sequence>
<feature type="transmembrane region" description="Helical" evidence="1">
    <location>
        <begin position="96"/>
        <end position="116"/>
    </location>
</feature>
<feature type="transmembrane region" description="Helical" evidence="1">
    <location>
        <begin position="156"/>
        <end position="176"/>
    </location>
</feature>
<accession>A0A4R5DRN1</accession>
<evidence type="ECO:0000313" key="3">
    <source>
        <dbReference type="Proteomes" id="UP000294850"/>
    </source>
</evidence>
<dbReference type="EMBL" id="SMFL01000006">
    <property type="protein sequence ID" value="TDE13735.1"/>
    <property type="molecule type" value="Genomic_DNA"/>
</dbReference>
<feature type="transmembrane region" description="Helical" evidence="1">
    <location>
        <begin position="60"/>
        <end position="76"/>
    </location>
</feature>
<keyword evidence="1" id="KW-1133">Transmembrane helix</keyword>
<evidence type="ECO:0000256" key="1">
    <source>
        <dbReference type="SAM" id="Phobius"/>
    </source>
</evidence>
<reference evidence="2 3" key="1">
    <citation type="submission" date="2019-03" db="EMBL/GenBank/DDBJ databases">
        <title>Dyadobacter AR-3-6 sp. nov., isolated from arctic soil.</title>
        <authorList>
            <person name="Chaudhary D.K."/>
        </authorList>
    </citation>
    <scope>NUCLEOTIDE SEQUENCE [LARGE SCALE GENOMIC DNA]</scope>
    <source>
        <strain evidence="2 3">AR-3-6</strain>
    </source>
</reference>
<name>A0A4R5DRN1_9BACT</name>
<organism evidence="2 3">
    <name type="scientific">Dyadobacter psychrotolerans</name>
    <dbReference type="NCBI Taxonomy" id="2541721"/>
    <lineage>
        <taxon>Bacteria</taxon>
        <taxon>Pseudomonadati</taxon>
        <taxon>Bacteroidota</taxon>
        <taxon>Cytophagia</taxon>
        <taxon>Cytophagales</taxon>
        <taxon>Spirosomataceae</taxon>
        <taxon>Dyadobacter</taxon>
    </lineage>
</organism>
<keyword evidence="1" id="KW-0812">Transmembrane</keyword>
<feature type="transmembrane region" description="Helical" evidence="1">
    <location>
        <begin position="28"/>
        <end position="48"/>
    </location>
</feature>
<keyword evidence="3" id="KW-1185">Reference proteome</keyword>
<dbReference type="AlphaFoldDB" id="A0A4R5DRN1"/>
<proteinExistence type="predicted"/>
<evidence type="ECO:0000313" key="2">
    <source>
        <dbReference type="EMBL" id="TDE13735.1"/>
    </source>
</evidence>
<feature type="transmembrane region" description="Helical" evidence="1">
    <location>
        <begin position="128"/>
        <end position="144"/>
    </location>
</feature>
<gene>
    <name evidence="2" type="ORF">E0F88_17705</name>
</gene>
<comment type="caution">
    <text evidence="2">The sequence shown here is derived from an EMBL/GenBank/DDBJ whole genome shotgun (WGS) entry which is preliminary data.</text>
</comment>
<dbReference type="RefSeq" id="WP_131959612.1">
    <property type="nucleotide sequence ID" value="NZ_SMFL01000006.1"/>
</dbReference>
<protein>
    <submittedName>
        <fullName evidence="2">Uncharacterized protein</fullName>
    </submittedName>
</protein>